<gene>
    <name evidence="2" type="ORF">M5K25_009663</name>
</gene>
<dbReference type="EMBL" id="JANQDX010000008">
    <property type="protein sequence ID" value="KAL0920522.1"/>
    <property type="molecule type" value="Genomic_DNA"/>
</dbReference>
<organism evidence="2 3">
    <name type="scientific">Dendrobium thyrsiflorum</name>
    <name type="common">Pinecone-like raceme dendrobium</name>
    <name type="synonym">Orchid</name>
    <dbReference type="NCBI Taxonomy" id="117978"/>
    <lineage>
        <taxon>Eukaryota</taxon>
        <taxon>Viridiplantae</taxon>
        <taxon>Streptophyta</taxon>
        <taxon>Embryophyta</taxon>
        <taxon>Tracheophyta</taxon>
        <taxon>Spermatophyta</taxon>
        <taxon>Magnoliopsida</taxon>
        <taxon>Liliopsida</taxon>
        <taxon>Asparagales</taxon>
        <taxon>Orchidaceae</taxon>
        <taxon>Epidendroideae</taxon>
        <taxon>Malaxideae</taxon>
        <taxon>Dendrobiinae</taxon>
        <taxon>Dendrobium</taxon>
    </lineage>
</organism>
<feature type="compositionally biased region" description="Polar residues" evidence="1">
    <location>
        <begin position="105"/>
        <end position="127"/>
    </location>
</feature>
<protein>
    <submittedName>
        <fullName evidence="2">Uncharacterized protein</fullName>
    </submittedName>
</protein>
<dbReference type="Proteomes" id="UP001552299">
    <property type="component" value="Unassembled WGS sequence"/>
</dbReference>
<accession>A0ABD0V617</accession>
<name>A0ABD0V617_DENTH</name>
<proteinExistence type="predicted"/>
<feature type="compositionally biased region" description="Polar residues" evidence="1">
    <location>
        <begin position="59"/>
        <end position="94"/>
    </location>
</feature>
<evidence type="ECO:0000313" key="3">
    <source>
        <dbReference type="Proteomes" id="UP001552299"/>
    </source>
</evidence>
<evidence type="ECO:0000313" key="2">
    <source>
        <dbReference type="EMBL" id="KAL0920522.1"/>
    </source>
</evidence>
<sequence length="196" mass="22140">MALLGKNRYNGVALAERRKRLEAKTKEDKLASFPRRRRREVEQARKLFQENPQEEEINSHQQPLTVHQTATKQPTKQPLNSTQQQPISPQTATKQPLEKGKGKGQQPSTEFHISSRDSSPASQTGYRKQQEMGHGTAGNRGNQGAKKQAPTDNTKPQPTAQEQPPNRNSKGPKQETEGLLDRKPRSQYTQEKDKDV</sequence>
<feature type="compositionally biased region" description="Polar residues" evidence="1">
    <location>
        <begin position="150"/>
        <end position="171"/>
    </location>
</feature>
<keyword evidence="3" id="KW-1185">Reference proteome</keyword>
<feature type="compositionally biased region" description="Basic and acidic residues" evidence="1">
    <location>
        <begin position="39"/>
        <end position="48"/>
    </location>
</feature>
<feature type="compositionally biased region" description="Basic and acidic residues" evidence="1">
    <location>
        <begin position="172"/>
        <end position="196"/>
    </location>
</feature>
<feature type="region of interest" description="Disordered" evidence="1">
    <location>
        <begin position="21"/>
        <end position="196"/>
    </location>
</feature>
<evidence type="ECO:0000256" key="1">
    <source>
        <dbReference type="SAM" id="MobiDB-lite"/>
    </source>
</evidence>
<dbReference type="AlphaFoldDB" id="A0ABD0V617"/>
<reference evidence="2 3" key="1">
    <citation type="journal article" date="2024" name="Plant Biotechnol. J.">
        <title>Dendrobium thyrsiflorum genome and its molecular insights into genes involved in important horticultural traits.</title>
        <authorList>
            <person name="Chen B."/>
            <person name="Wang J.Y."/>
            <person name="Zheng P.J."/>
            <person name="Li K.L."/>
            <person name="Liang Y.M."/>
            <person name="Chen X.F."/>
            <person name="Zhang C."/>
            <person name="Zhao X."/>
            <person name="He X."/>
            <person name="Zhang G.Q."/>
            <person name="Liu Z.J."/>
            <person name="Xu Q."/>
        </authorList>
    </citation>
    <scope>NUCLEOTIDE SEQUENCE [LARGE SCALE GENOMIC DNA]</scope>
    <source>
        <strain evidence="2">GZMU011</strain>
    </source>
</reference>
<comment type="caution">
    <text evidence="2">The sequence shown here is derived from an EMBL/GenBank/DDBJ whole genome shotgun (WGS) entry which is preliminary data.</text>
</comment>